<reference evidence="2 3" key="1">
    <citation type="submission" date="2019-05" db="EMBL/GenBank/DDBJ databases">
        <title>Emergence of the Ug99 lineage of the wheat stem rust pathogen through somatic hybridization.</title>
        <authorList>
            <person name="Li F."/>
            <person name="Upadhyaya N.M."/>
            <person name="Sperschneider J."/>
            <person name="Matny O."/>
            <person name="Nguyen-Phuc H."/>
            <person name="Mago R."/>
            <person name="Raley C."/>
            <person name="Miller M.E."/>
            <person name="Silverstein K.A.T."/>
            <person name="Henningsen E."/>
            <person name="Hirsch C.D."/>
            <person name="Visser B."/>
            <person name="Pretorius Z.A."/>
            <person name="Steffenson B.J."/>
            <person name="Schwessinger B."/>
            <person name="Dodds P.N."/>
            <person name="Figueroa M."/>
        </authorList>
    </citation>
    <scope>NUCLEOTIDE SEQUENCE [LARGE SCALE GENOMIC DNA]</scope>
    <source>
        <strain evidence="2 3">Ug99</strain>
    </source>
</reference>
<dbReference type="Proteomes" id="UP000325313">
    <property type="component" value="Unassembled WGS sequence"/>
</dbReference>
<feature type="region of interest" description="Disordered" evidence="1">
    <location>
        <begin position="1"/>
        <end position="54"/>
    </location>
</feature>
<protein>
    <submittedName>
        <fullName evidence="2">Uncharacterized protein</fullName>
    </submittedName>
</protein>
<gene>
    <name evidence="2" type="ORF">PGTUg99_011018</name>
</gene>
<accession>A0A5B0MY86</accession>
<organism evidence="2 3">
    <name type="scientific">Puccinia graminis f. sp. tritici</name>
    <dbReference type="NCBI Taxonomy" id="56615"/>
    <lineage>
        <taxon>Eukaryota</taxon>
        <taxon>Fungi</taxon>
        <taxon>Dikarya</taxon>
        <taxon>Basidiomycota</taxon>
        <taxon>Pucciniomycotina</taxon>
        <taxon>Pucciniomycetes</taxon>
        <taxon>Pucciniales</taxon>
        <taxon>Pucciniaceae</taxon>
        <taxon>Puccinia</taxon>
    </lineage>
</organism>
<dbReference type="EMBL" id="VDEP01000441">
    <property type="protein sequence ID" value="KAA1081522.1"/>
    <property type="molecule type" value="Genomic_DNA"/>
</dbReference>
<feature type="region of interest" description="Disordered" evidence="1">
    <location>
        <begin position="95"/>
        <end position="115"/>
    </location>
</feature>
<evidence type="ECO:0000313" key="2">
    <source>
        <dbReference type="EMBL" id="KAA1081522.1"/>
    </source>
</evidence>
<evidence type="ECO:0000256" key="1">
    <source>
        <dbReference type="SAM" id="MobiDB-lite"/>
    </source>
</evidence>
<feature type="compositionally biased region" description="Basic and acidic residues" evidence="1">
    <location>
        <begin position="7"/>
        <end position="16"/>
    </location>
</feature>
<proteinExistence type="predicted"/>
<sequence length="115" mass="12705">MLISRQKQIDRLRSEGAHSQGESGVQRCDHSIDYTVASHRPTRTGPSRSGPEPGSLIGCRFSFDTLKVVNIQHSALLCTLTSNSPHYHWEGLRELNKASRSEGPEGTPRPEALRA</sequence>
<name>A0A5B0MY86_PUCGR</name>
<evidence type="ECO:0000313" key="3">
    <source>
        <dbReference type="Proteomes" id="UP000325313"/>
    </source>
</evidence>
<dbReference type="AlphaFoldDB" id="A0A5B0MY86"/>
<comment type="caution">
    <text evidence="2">The sequence shown here is derived from an EMBL/GenBank/DDBJ whole genome shotgun (WGS) entry which is preliminary data.</text>
</comment>